<protein>
    <submittedName>
        <fullName evidence="4">Uncharacterized protein</fullName>
    </submittedName>
</protein>
<proteinExistence type="inferred from homology"/>
<dbReference type="GO" id="GO:0005085">
    <property type="term" value="F:guanyl-nucleotide exchange factor activity"/>
    <property type="evidence" value="ECO:0007669"/>
    <property type="project" value="UniProtKB-KW"/>
</dbReference>
<dbReference type="GO" id="GO:0007186">
    <property type="term" value="P:G protein-coupled receptor signaling pathway"/>
    <property type="evidence" value="ECO:0007669"/>
    <property type="project" value="TreeGrafter"/>
</dbReference>
<name>A0A3N4KPX4_9PEZI</name>
<gene>
    <name evidence="4" type="ORF">P167DRAFT_606514</name>
</gene>
<dbReference type="OrthoDB" id="5585685at2759"/>
<evidence type="ECO:0000256" key="2">
    <source>
        <dbReference type="ARBA" id="ARBA00022658"/>
    </source>
</evidence>
<dbReference type="InterPro" id="IPR019318">
    <property type="entry name" value="Gua_nucleotide_exch_fac_Ric8"/>
</dbReference>
<keyword evidence="2" id="KW-0344">Guanine-nucleotide releasing factor</keyword>
<dbReference type="PANTHER" id="PTHR12425">
    <property type="entry name" value="SYNEMBRYN"/>
    <property type="match status" value="1"/>
</dbReference>
<evidence type="ECO:0000313" key="5">
    <source>
        <dbReference type="Proteomes" id="UP000277580"/>
    </source>
</evidence>
<dbReference type="STRING" id="1392247.A0A3N4KPX4"/>
<keyword evidence="5" id="KW-1185">Reference proteome</keyword>
<feature type="non-terminal residue" evidence="4">
    <location>
        <position position="378"/>
    </location>
</feature>
<dbReference type="AlphaFoldDB" id="A0A3N4KPX4"/>
<dbReference type="Proteomes" id="UP000277580">
    <property type="component" value="Unassembled WGS sequence"/>
</dbReference>
<sequence length="378" mass="40197">MASLPASAQPKPGEPKQASVERLLAVLSADLTNPTLTPAQRTATLEHLKVHGRDPNGSDAIFTREGIDTLGKYAFDQPNSDISTSQEALRCLANALLLNPGCRRTFVDLGYALKAAERFETASIDDEFLLSRILFLAAFTPPIPPGLLESTLSTSLAAALTRHTTAAHTPMQEMALTETLKLLFSLGHHTSSPLLLPTLPPLTTLLTTHPLPTPPLQGVIIHLINAPLSLPLTPDPPTTITTLFPPAAPLTLISRLTTILDTATLDPDLDEPAIPLITLLRKLLELAPPHVVEHMQQTLLPAPEERDAPLGTSNTLPSRLLRLTAAAVAPGLRDHVAELLFELSGSSPERYVQNVGYGYASGLLVSRGLDGGLGAGSV</sequence>
<accession>A0A3N4KPX4</accession>
<dbReference type="GO" id="GO:0005737">
    <property type="term" value="C:cytoplasm"/>
    <property type="evidence" value="ECO:0007669"/>
    <property type="project" value="TreeGrafter"/>
</dbReference>
<dbReference type="GO" id="GO:0001965">
    <property type="term" value="F:G-protein alpha-subunit binding"/>
    <property type="evidence" value="ECO:0007669"/>
    <property type="project" value="TreeGrafter"/>
</dbReference>
<evidence type="ECO:0000256" key="1">
    <source>
        <dbReference type="ARBA" id="ARBA00009049"/>
    </source>
</evidence>
<dbReference type="EMBL" id="ML119136">
    <property type="protein sequence ID" value="RPB11372.1"/>
    <property type="molecule type" value="Genomic_DNA"/>
</dbReference>
<evidence type="ECO:0000256" key="3">
    <source>
        <dbReference type="ARBA" id="ARBA00023186"/>
    </source>
</evidence>
<evidence type="ECO:0000313" key="4">
    <source>
        <dbReference type="EMBL" id="RPB11372.1"/>
    </source>
</evidence>
<keyword evidence="3" id="KW-0143">Chaperone</keyword>
<organism evidence="4 5">
    <name type="scientific">Morchella conica CCBAS932</name>
    <dbReference type="NCBI Taxonomy" id="1392247"/>
    <lineage>
        <taxon>Eukaryota</taxon>
        <taxon>Fungi</taxon>
        <taxon>Dikarya</taxon>
        <taxon>Ascomycota</taxon>
        <taxon>Pezizomycotina</taxon>
        <taxon>Pezizomycetes</taxon>
        <taxon>Pezizales</taxon>
        <taxon>Morchellaceae</taxon>
        <taxon>Morchella</taxon>
    </lineage>
</organism>
<dbReference type="PANTHER" id="PTHR12425:SF5">
    <property type="entry name" value="SYNEMBRYN"/>
    <property type="match status" value="1"/>
</dbReference>
<dbReference type="Pfam" id="PF10165">
    <property type="entry name" value="Ric8"/>
    <property type="match status" value="1"/>
</dbReference>
<dbReference type="InParanoid" id="A0A3N4KPX4"/>
<comment type="similarity">
    <text evidence="1">Belongs to the synembryn family.</text>
</comment>
<reference evidence="4 5" key="1">
    <citation type="journal article" date="2018" name="Nat. Ecol. Evol.">
        <title>Pezizomycetes genomes reveal the molecular basis of ectomycorrhizal truffle lifestyle.</title>
        <authorList>
            <person name="Murat C."/>
            <person name="Payen T."/>
            <person name="Noel B."/>
            <person name="Kuo A."/>
            <person name="Morin E."/>
            <person name="Chen J."/>
            <person name="Kohler A."/>
            <person name="Krizsan K."/>
            <person name="Balestrini R."/>
            <person name="Da Silva C."/>
            <person name="Montanini B."/>
            <person name="Hainaut M."/>
            <person name="Levati E."/>
            <person name="Barry K.W."/>
            <person name="Belfiori B."/>
            <person name="Cichocki N."/>
            <person name="Clum A."/>
            <person name="Dockter R.B."/>
            <person name="Fauchery L."/>
            <person name="Guy J."/>
            <person name="Iotti M."/>
            <person name="Le Tacon F."/>
            <person name="Lindquist E.A."/>
            <person name="Lipzen A."/>
            <person name="Malagnac F."/>
            <person name="Mello A."/>
            <person name="Molinier V."/>
            <person name="Miyauchi S."/>
            <person name="Poulain J."/>
            <person name="Riccioni C."/>
            <person name="Rubini A."/>
            <person name="Sitrit Y."/>
            <person name="Splivallo R."/>
            <person name="Traeger S."/>
            <person name="Wang M."/>
            <person name="Zifcakova L."/>
            <person name="Wipf D."/>
            <person name="Zambonelli A."/>
            <person name="Paolocci F."/>
            <person name="Nowrousian M."/>
            <person name="Ottonello S."/>
            <person name="Baldrian P."/>
            <person name="Spatafora J.W."/>
            <person name="Henrissat B."/>
            <person name="Nagy L.G."/>
            <person name="Aury J.M."/>
            <person name="Wincker P."/>
            <person name="Grigoriev I.V."/>
            <person name="Bonfante P."/>
            <person name="Martin F.M."/>
        </authorList>
    </citation>
    <scope>NUCLEOTIDE SEQUENCE [LARGE SCALE GENOMIC DNA]</scope>
    <source>
        <strain evidence="4 5">CCBAS932</strain>
    </source>
</reference>